<keyword evidence="2" id="KW-1185">Reference proteome</keyword>
<evidence type="ECO:0000313" key="1">
    <source>
        <dbReference type="EMBL" id="KAJ7002219.1"/>
    </source>
</evidence>
<dbReference type="AlphaFoldDB" id="A0AAD6R4U3"/>
<comment type="caution">
    <text evidence="1">The sequence shown here is derived from an EMBL/GenBank/DDBJ whole genome shotgun (WGS) entry which is preliminary data.</text>
</comment>
<organism evidence="1 2">
    <name type="scientific">Populus alba x Populus x berolinensis</name>
    <dbReference type="NCBI Taxonomy" id="444605"/>
    <lineage>
        <taxon>Eukaryota</taxon>
        <taxon>Viridiplantae</taxon>
        <taxon>Streptophyta</taxon>
        <taxon>Embryophyta</taxon>
        <taxon>Tracheophyta</taxon>
        <taxon>Spermatophyta</taxon>
        <taxon>Magnoliopsida</taxon>
        <taxon>eudicotyledons</taxon>
        <taxon>Gunneridae</taxon>
        <taxon>Pentapetalae</taxon>
        <taxon>rosids</taxon>
        <taxon>fabids</taxon>
        <taxon>Malpighiales</taxon>
        <taxon>Salicaceae</taxon>
        <taxon>Saliceae</taxon>
        <taxon>Populus</taxon>
    </lineage>
</organism>
<dbReference type="EMBL" id="JAQIZT010000004">
    <property type="protein sequence ID" value="KAJ7002219.1"/>
    <property type="molecule type" value="Genomic_DNA"/>
</dbReference>
<reference evidence="1 2" key="1">
    <citation type="journal article" date="2023" name="Mol. Ecol. Resour.">
        <title>Chromosome-level genome assembly of a triploid poplar Populus alba 'Berolinensis'.</title>
        <authorList>
            <person name="Chen S."/>
            <person name="Yu Y."/>
            <person name="Wang X."/>
            <person name="Wang S."/>
            <person name="Zhang T."/>
            <person name="Zhou Y."/>
            <person name="He R."/>
            <person name="Meng N."/>
            <person name="Wang Y."/>
            <person name="Liu W."/>
            <person name="Liu Z."/>
            <person name="Liu J."/>
            <person name="Guo Q."/>
            <person name="Huang H."/>
            <person name="Sederoff R.R."/>
            <person name="Wang G."/>
            <person name="Qu G."/>
            <person name="Chen S."/>
        </authorList>
    </citation>
    <scope>NUCLEOTIDE SEQUENCE [LARGE SCALE GENOMIC DNA]</scope>
    <source>
        <strain evidence="1">SC-2020</strain>
    </source>
</reference>
<proteinExistence type="predicted"/>
<gene>
    <name evidence="1" type="ORF">NC653_012313</name>
</gene>
<protein>
    <submittedName>
        <fullName evidence="1">Uncharacterized protein</fullName>
    </submittedName>
</protein>
<accession>A0AAD6R4U3</accession>
<sequence length="50" mass="5948">MSLAWDSMSRNWDLEMEHLQPMAKLYLFINTYSIQHTKRTETVTPPPPIK</sequence>
<dbReference type="Proteomes" id="UP001164929">
    <property type="component" value="Chromosome 4"/>
</dbReference>
<evidence type="ECO:0000313" key="2">
    <source>
        <dbReference type="Proteomes" id="UP001164929"/>
    </source>
</evidence>
<name>A0AAD6R4U3_9ROSI</name>